<accession>U1GHV2</accession>
<evidence type="ECO:0000313" key="2">
    <source>
        <dbReference type="EMBL" id="ERF71391.1"/>
    </source>
</evidence>
<evidence type="ECO:0000256" key="1">
    <source>
        <dbReference type="SAM" id="MobiDB-lite"/>
    </source>
</evidence>
<gene>
    <name evidence="2" type="ORF">EPUS_07419</name>
</gene>
<proteinExistence type="predicted"/>
<dbReference type="RefSeq" id="XP_007802950.1">
    <property type="nucleotide sequence ID" value="XM_007804759.1"/>
</dbReference>
<dbReference type="HOGENOM" id="CLU_1959566_0_0_1"/>
<dbReference type="Proteomes" id="UP000019373">
    <property type="component" value="Unassembled WGS sequence"/>
</dbReference>
<reference evidence="3" key="1">
    <citation type="journal article" date="2014" name="BMC Genomics">
        <title>Genome characteristics reveal the impact of lichenization on lichen-forming fungus Endocarpon pusillum Hedwig (Verrucariales, Ascomycota).</title>
        <authorList>
            <person name="Wang Y.-Y."/>
            <person name="Liu B."/>
            <person name="Zhang X.-Y."/>
            <person name="Zhou Q.-M."/>
            <person name="Zhang T."/>
            <person name="Li H."/>
            <person name="Yu Y.-F."/>
            <person name="Zhang X.-L."/>
            <person name="Hao X.-Y."/>
            <person name="Wang M."/>
            <person name="Wang L."/>
            <person name="Wei J.-C."/>
        </authorList>
    </citation>
    <scope>NUCLEOTIDE SEQUENCE [LARGE SCALE GENOMIC DNA]</scope>
    <source>
        <strain evidence="3">Z07020 / HMAS-L-300199</strain>
    </source>
</reference>
<dbReference type="AlphaFoldDB" id="U1GHV2"/>
<sequence>MDTEEPPGKPLRQSNGPYPSFEERCTLSIPLPQFDSDLDLITPLDSETLNDETRRCWNVHLDVSGLRKQVSTAGPPYWDWGDFEFGSEQKVNDEGKVPITLQGYSEANETFKCSRPAPYLFCRLLFMD</sequence>
<organism evidence="2 3">
    <name type="scientific">Endocarpon pusillum (strain Z07020 / HMAS-L-300199)</name>
    <name type="common">Lichen-forming fungus</name>
    <dbReference type="NCBI Taxonomy" id="1263415"/>
    <lineage>
        <taxon>Eukaryota</taxon>
        <taxon>Fungi</taxon>
        <taxon>Dikarya</taxon>
        <taxon>Ascomycota</taxon>
        <taxon>Pezizomycotina</taxon>
        <taxon>Eurotiomycetes</taxon>
        <taxon>Chaetothyriomycetidae</taxon>
        <taxon>Verrucariales</taxon>
        <taxon>Verrucariaceae</taxon>
        <taxon>Endocarpon</taxon>
    </lineage>
</organism>
<protein>
    <submittedName>
        <fullName evidence="2">Uncharacterized protein</fullName>
    </submittedName>
</protein>
<evidence type="ECO:0000313" key="3">
    <source>
        <dbReference type="Proteomes" id="UP000019373"/>
    </source>
</evidence>
<keyword evidence="3" id="KW-1185">Reference proteome</keyword>
<dbReference type="GeneID" id="19242302"/>
<feature type="region of interest" description="Disordered" evidence="1">
    <location>
        <begin position="1"/>
        <end position="20"/>
    </location>
</feature>
<name>U1GHV2_ENDPU</name>
<dbReference type="EMBL" id="KE721216">
    <property type="protein sequence ID" value="ERF71391.1"/>
    <property type="molecule type" value="Genomic_DNA"/>
</dbReference>